<comment type="caution">
    <text evidence="1">The sequence shown here is derived from an EMBL/GenBank/DDBJ whole genome shotgun (WGS) entry which is preliminary data.</text>
</comment>
<evidence type="ECO:0000313" key="2">
    <source>
        <dbReference type="Proteomes" id="UP000623172"/>
    </source>
</evidence>
<gene>
    <name evidence="1" type="ORF">H8696_07800</name>
</gene>
<proteinExistence type="predicted"/>
<accession>A0A926D7F4</accession>
<dbReference type="Proteomes" id="UP000623172">
    <property type="component" value="Unassembled WGS sequence"/>
</dbReference>
<reference evidence="1" key="1">
    <citation type="submission" date="2020-08" db="EMBL/GenBank/DDBJ databases">
        <title>Genome public.</title>
        <authorList>
            <person name="Liu C."/>
            <person name="Sun Q."/>
        </authorList>
    </citation>
    <scope>NUCLEOTIDE SEQUENCE</scope>
    <source>
        <strain evidence="1">NSJ-53</strain>
    </source>
</reference>
<evidence type="ECO:0000313" key="1">
    <source>
        <dbReference type="EMBL" id="MBC8531750.1"/>
    </source>
</evidence>
<protein>
    <submittedName>
        <fullName evidence="1">Phage gp6-like head-tail connector protein</fullName>
    </submittedName>
</protein>
<dbReference type="EMBL" id="JACRSR010000003">
    <property type="protein sequence ID" value="MBC8531750.1"/>
    <property type="molecule type" value="Genomic_DNA"/>
</dbReference>
<dbReference type="RefSeq" id="WP_249316370.1">
    <property type="nucleotide sequence ID" value="NZ_JACRSR010000003.1"/>
</dbReference>
<sequence length="98" mass="10534">MAATLDGLKEYLGLMPDDTEGAARICLDAAIAKARVAGIPALQNNAQYDLFIYALAAYYYDNRGLTVSGSYKTGTTEAAQKMIDAFVLELRHAVEDGP</sequence>
<keyword evidence="2" id="KW-1185">Reference proteome</keyword>
<dbReference type="AlphaFoldDB" id="A0A926D7F4"/>
<name>A0A926D7F4_9FIRM</name>
<organism evidence="1 2">
    <name type="scientific">Gehongia tenuis</name>
    <dbReference type="NCBI Taxonomy" id="2763655"/>
    <lineage>
        <taxon>Bacteria</taxon>
        <taxon>Bacillati</taxon>
        <taxon>Bacillota</taxon>
        <taxon>Clostridia</taxon>
        <taxon>Christensenellales</taxon>
        <taxon>Christensenellaceae</taxon>
        <taxon>Gehongia</taxon>
    </lineage>
</organism>